<protein>
    <submittedName>
        <fullName evidence="1">Cyclase family protein</fullName>
    </submittedName>
</protein>
<dbReference type="Gene3D" id="3.50.30.50">
    <property type="entry name" value="Putative cyclase"/>
    <property type="match status" value="1"/>
</dbReference>
<name>A0ABS9MFQ7_9FIRM</name>
<dbReference type="PANTHER" id="PTHR31118">
    <property type="entry name" value="CYCLASE-LIKE PROTEIN 2"/>
    <property type="match status" value="1"/>
</dbReference>
<gene>
    <name evidence="1" type="ORF">L0P57_00015</name>
</gene>
<sequence length="197" mass="21135">MKVIDISRELFSTPVYPGDPEPRRELVRRMELGDSYNLSGFYTGCHSATHVDAPRHFIDDGKTVDELDLSRFMGRCTVVSAHGIVTGADIDRIMPYCEKILLFKGGGEAYLSTSAAFALAAAGVTLVGTDAWSIGAPHEEAGPHVELLGADIPILEGLCLSHVKEGTYTLVAFPLYLKGAEASPLRAVLLAEDGEAD</sequence>
<keyword evidence="2" id="KW-1185">Reference proteome</keyword>
<comment type="caution">
    <text evidence="1">The sequence shown here is derived from an EMBL/GenBank/DDBJ whole genome shotgun (WGS) entry which is preliminary data.</text>
</comment>
<organism evidence="1 2">
    <name type="scientific">Anaeromassilibacillus senegalensis</name>
    <dbReference type="NCBI Taxonomy" id="1673717"/>
    <lineage>
        <taxon>Bacteria</taxon>
        <taxon>Bacillati</taxon>
        <taxon>Bacillota</taxon>
        <taxon>Clostridia</taxon>
        <taxon>Eubacteriales</taxon>
        <taxon>Acutalibacteraceae</taxon>
        <taxon>Anaeromassilibacillus</taxon>
    </lineage>
</organism>
<dbReference type="Pfam" id="PF04199">
    <property type="entry name" value="Cyclase"/>
    <property type="match status" value="1"/>
</dbReference>
<dbReference type="RefSeq" id="WP_191441312.1">
    <property type="nucleotide sequence ID" value="NZ_JAKNHQ010000001.1"/>
</dbReference>
<reference evidence="1 2" key="1">
    <citation type="submission" date="2022-01" db="EMBL/GenBank/DDBJ databases">
        <title>Collection of gut derived symbiotic bacterial strains cultured from healthy donors.</title>
        <authorList>
            <person name="Lin H."/>
            <person name="Kohout C."/>
            <person name="Waligurski E."/>
            <person name="Pamer E.G."/>
        </authorList>
    </citation>
    <scope>NUCLEOTIDE SEQUENCE [LARGE SCALE GENOMIC DNA]</scope>
    <source>
        <strain evidence="1 2">DFI.7.58</strain>
    </source>
</reference>
<evidence type="ECO:0000313" key="1">
    <source>
        <dbReference type="EMBL" id="MCG4609333.1"/>
    </source>
</evidence>
<dbReference type="Proteomes" id="UP001298681">
    <property type="component" value="Unassembled WGS sequence"/>
</dbReference>
<dbReference type="InterPro" id="IPR007325">
    <property type="entry name" value="KFase/CYL"/>
</dbReference>
<proteinExistence type="predicted"/>
<dbReference type="SUPFAM" id="SSF102198">
    <property type="entry name" value="Putative cyclase"/>
    <property type="match status" value="1"/>
</dbReference>
<dbReference type="EMBL" id="JAKNHQ010000001">
    <property type="protein sequence ID" value="MCG4609333.1"/>
    <property type="molecule type" value="Genomic_DNA"/>
</dbReference>
<dbReference type="InterPro" id="IPR037175">
    <property type="entry name" value="KFase_sf"/>
</dbReference>
<dbReference type="PANTHER" id="PTHR31118:SF12">
    <property type="entry name" value="CYCLASE-LIKE PROTEIN 2"/>
    <property type="match status" value="1"/>
</dbReference>
<evidence type="ECO:0000313" key="2">
    <source>
        <dbReference type="Proteomes" id="UP001298681"/>
    </source>
</evidence>
<accession>A0ABS9MFQ7</accession>